<feature type="compositionally biased region" description="Basic and acidic residues" evidence="1">
    <location>
        <begin position="37"/>
        <end position="46"/>
    </location>
</feature>
<protein>
    <submittedName>
        <fullName evidence="2">Uncharacterized protein</fullName>
    </submittedName>
</protein>
<dbReference type="Proteomes" id="UP000324222">
    <property type="component" value="Unassembled WGS sequence"/>
</dbReference>
<dbReference type="AlphaFoldDB" id="A0A5B7H8Z7"/>
<keyword evidence="3" id="KW-1185">Reference proteome</keyword>
<accession>A0A5B7H8Z7</accession>
<reference evidence="2 3" key="1">
    <citation type="submission" date="2019-05" db="EMBL/GenBank/DDBJ databases">
        <title>Another draft genome of Portunus trituberculatus and its Hox gene families provides insights of decapod evolution.</title>
        <authorList>
            <person name="Jeong J.-H."/>
            <person name="Song I."/>
            <person name="Kim S."/>
            <person name="Choi T."/>
            <person name="Kim D."/>
            <person name="Ryu S."/>
            <person name="Kim W."/>
        </authorList>
    </citation>
    <scope>NUCLEOTIDE SEQUENCE [LARGE SCALE GENOMIC DNA]</scope>
    <source>
        <tissue evidence="2">Muscle</tissue>
    </source>
</reference>
<feature type="region of interest" description="Disordered" evidence="1">
    <location>
        <begin position="1"/>
        <end position="61"/>
    </location>
</feature>
<name>A0A5B7H8Z7_PORTR</name>
<evidence type="ECO:0000313" key="2">
    <source>
        <dbReference type="EMBL" id="MPC66396.1"/>
    </source>
</evidence>
<organism evidence="2 3">
    <name type="scientific">Portunus trituberculatus</name>
    <name type="common">Swimming crab</name>
    <name type="synonym">Neptunus trituberculatus</name>
    <dbReference type="NCBI Taxonomy" id="210409"/>
    <lineage>
        <taxon>Eukaryota</taxon>
        <taxon>Metazoa</taxon>
        <taxon>Ecdysozoa</taxon>
        <taxon>Arthropoda</taxon>
        <taxon>Crustacea</taxon>
        <taxon>Multicrustacea</taxon>
        <taxon>Malacostraca</taxon>
        <taxon>Eumalacostraca</taxon>
        <taxon>Eucarida</taxon>
        <taxon>Decapoda</taxon>
        <taxon>Pleocyemata</taxon>
        <taxon>Brachyura</taxon>
        <taxon>Eubrachyura</taxon>
        <taxon>Portunoidea</taxon>
        <taxon>Portunidae</taxon>
        <taxon>Portuninae</taxon>
        <taxon>Portunus</taxon>
    </lineage>
</organism>
<evidence type="ECO:0000256" key="1">
    <source>
        <dbReference type="SAM" id="MobiDB-lite"/>
    </source>
</evidence>
<sequence>MEHSRARWNKAGQDGARQGKMEQTRARWSKAGQDGARQSKMEEGRARQGKGGQDGASRAGQDTLVTPILSTFRRVRIGDTYLFVLFLGGRDEGMSPCPLLPNLLLPTHPSSSPVLFLNLLFSLLSSSPDSSSLL</sequence>
<comment type="caution">
    <text evidence="2">The sequence shown here is derived from an EMBL/GenBank/DDBJ whole genome shotgun (WGS) entry which is preliminary data.</text>
</comment>
<evidence type="ECO:0000313" key="3">
    <source>
        <dbReference type="Proteomes" id="UP000324222"/>
    </source>
</evidence>
<dbReference type="EMBL" id="VSRR010024699">
    <property type="protein sequence ID" value="MPC66396.1"/>
    <property type="molecule type" value="Genomic_DNA"/>
</dbReference>
<gene>
    <name evidence="2" type="ORF">E2C01_060543</name>
</gene>
<proteinExistence type="predicted"/>